<keyword evidence="2" id="KW-1133">Transmembrane helix</keyword>
<keyword evidence="2" id="KW-0472">Membrane</keyword>
<dbReference type="EMBL" id="JACXSS010000001">
    <property type="protein sequence ID" value="MBD9357350.1"/>
    <property type="molecule type" value="Genomic_DNA"/>
</dbReference>
<dbReference type="RefSeq" id="WP_192375634.1">
    <property type="nucleotide sequence ID" value="NZ_CAJHIV010000001.1"/>
</dbReference>
<feature type="transmembrane region" description="Helical" evidence="2">
    <location>
        <begin position="29"/>
        <end position="49"/>
    </location>
</feature>
<evidence type="ECO:0000313" key="4">
    <source>
        <dbReference type="Proteomes" id="UP000652176"/>
    </source>
</evidence>
<proteinExistence type="predicted"/>
<keyword evidence="2" id="KW-0812">Transmembrane</keyword>
<reference evidence="3 4" key="1">
    <citation type="submission" date="2020-09" db="EMBL/GenBank/DDBJ databases">
        <title>Methylomonas albis sp. nov. and Methylomonas fluvii sp. nov.: Two cold-adapted methanotrophs from the River Elbe and an amended description of Methylovulum psychrotolerans strain Eb1.</title>
        <authorList>
            <person name="Bussmann I.K."/>
            <person name="Klings K.-W."/>
            <person name="Warnstedt J."/>
            <person name="Hoppert M."/>
            <person name="Saborowski A."/>
            <person name="Horn F."/>
            <person name="Liebner S."/>
        </authorList>
    </citation>
    <scope>NUCLEOTIDE SEQUENCE [LARGE SCALE GENOMIC DNA]</scope>
    <source>
        <strain evidence="3 4">EbA</strain>
    </source>
</reference>
<name>A0ABR9D2L1_9GAMM</name>
<organism evidence="3 4">
    <name type="scientific">Methylomonas albis</name>
    <dbReference type="NCBI Taxonomy" id="1854563"/>
    <lineage>
        <taxon>Bacteria</taxon>
        <taxon>Pseudomonadati</taxon>
        <taxon>Pseudomonadota</taxon>
        <taxon>Gammaproteobacteria</taxon>
        <taxon>Methylococcales</taxon>
        <taxon>Methylococcaceae</taxon>
        <taxon>Methylomonas</taxon>
    </lineage>
</organism>
<keyword evidence="4" id="KW-1185">Reference proteome</keyword>
<accession>A0ABR9D2L1</accession>
<comment type="caution">
    <text evidence="3">The sequence shown here is derived from an EMBL/GenBank/DDBJ whole genome shotgun (WGS) entry which is preliminary data.</text>
</comment>
<evidence type="ECO:0000256" key="2">
    <source>
        <dbReference type="SAM" id="Phobius"/>
    </source>
</evidence>
<evidence type="ECO:0000256" key="1">
    <source>
        <dbReference type="SAM" id="MobiDB-lite"/>
    </source>
</evidence>
<evidence type="ECO:0000313" key="3">
    <source>
        <dbReference type="EMBL" id="MBD9357350.1"/>
    </source>
</evidence>
<feature type="region of interest" description="Disordered" evidence="1">
    <location>
        <begin position="1"/>
        <end position="22"/>
    </location>
</feature>
<dbReference type="Proteomes" id="UP000652176">
    <property type="component" value="Unassembled WGS sequence"/>
</dbReference>
<feature type="region of interest" description="Disordered" evidence="1">
    <location>
        <begin position="68"/>
        <end position="114"/>
    </location>
</feature>
<gene>
    <name evidence="3" type="ORF">IE877_15930</name>
</gene>
<sequence>MDHEPETAFSIDSEPDTGQRERRSAPYRLKLVGGGLAALFVLLLCWIGMARMYPPQPTSMLDVETRVDDRAKPGGDPAIAPVTTLDLSPAEARDDPESLAAAGKQSRPLAAASPQTAELTQAFAPLKAALDYQMSQSEVWQGQQTELLRTLQSQLAEQATKLEQLTELLNRNTPAKVEPVKRTSFKSAHHRKRRKLTVPFDLVSIDQWGDQMYAVLRHSGQWYEKTIGQALADWRIVSINRETQTLTAISQQGRTQTLSLDANPNQQKGR</sequence>
<protein>
    <submittedName>
        <fullName evidence="3">Uncharacterized protein</fullName>
    </submittedName>
</protein>